<organism evidence="1 2">
    <name type="scientific">Phocaeicola dorei</name>
    <dbReference type="NCBI Taxonomy" id="357276"/>
    <lineage>
        <taxon>Bacteria</taxon>
        <taxon>Pseudomonadati</taxon>
        <taxon>Bacteroidota</taxon>
        <taxon>Bacteroidia</taxon>
        <taxon>Bacteroidales</taxon>
        <taxon>Bacteroidaceae</taxon>
        <taxon>Phocaeicola</taxon>
    </lineage>
</organism>
<reference evidence="1" key="1">
    <citation type="journal article" date="2023" name="Nat. Commun.">
        <title>Identification of a novel Human Milk Oligosaccharides utilization cluster in the infant gut commensal Bacteroides dorei.</title>
        <authorList>
            <person name="Kijner S."/>
            <person name="Ennis D."/>
            <person name="Shmorak S."/>
            <person name="Florentin A."/>
            <person name="Yassour M."/>
        </authorList>
    </citation>
    <scope>NUCLEOTIDE SEQUENCE</scope>
    <source>
        <strain evidence="1">2</strain>
    </source>
</reference>
<evidence type="ECO:0000313" key="1">
    <source>
        <dbReference type="EMBL" id="WHX08836.1"/>
    </source>
</evidence>
<proteinExistence type="predicted"/>
<dbReference type="Proteomes" id="UP001177934">
    <property type="component" value="Chromosome"/>
</dbReference>
<sequence>MGRRSPAVYDMTETGASDGTKARRMCLFLCAVMFTHGHAVVTGRHKVTPKRPETALPEDNDTGTEYAVITGMDRPTGTRTTRPNFRIT</sequence>
<protein>
    <submittedName>
        <fullName evidence="1">Uncharacterized protein</fullName>
    </submittedName>
</protein>
<evidence type="ECO:0000313" key="2">
    <source>
        <dbReference type="Proteomes" id="UP001177934"/>
    </source>
</evidence>
<gene>
    <name evidence="1" type="ORF">QNN11_15535</name>
</gene>
<dbReference type="AlphaFoldDB" id="A0AA95HLX7"/>
<accession>A0AA95HLX7</accession>
<dbReference type="EMBL" id="CP126056">
    <property type="protein sequence ID" value="WHX08836.1"/>
    <property type="molecule type" value="Genomic_DNA"/>
</dbReference>
<name>A0AA95HLX7_9BACT</name>